<dbReference type="Proteomes" id="UP001056120">
    <property type="component" value="Linkage Group LG03"/>
</dbReference>
<keyword evidence="2" id="KW-1185">Reference proteome</keyword>
<organism evidence="1 2">
    <name type="scientific">Smallanthus sonchifolius</name>
    <dbReference type="NCBI Taxonomy" id="185202"/>
    <lineage>
        <taxon>Eukaryota</taxon>
        <taxon>Viridiplantae</taxon>
        <taxon>Streptophyta</taxon>
        <taxon>Embryophyta</taxon>
        <taxon>Tracheophyta</taxon>
        <taxon>Spermatophyta</taxon>
        <taxon>Magnoliopsida</taxon>
        <taxon>eudicotyledons</taxon>
        <taxon>Gunneridae</taxon>
        <taxon>Pentapetalae</taxon>
        <taxon>asterids</taxon>
        <taxon>campanulids</taxon>
        <taxon>Asterales</taxon>
        <taxon>Asteraceae</taxon>
        <taxon>Asteroideae</taxon>
        <taxon>Heliantheae alliance</taxon>
        <taxon>Millerieae</taxon>
        <taxon>Smallanthus</taxon>
    </lineage>
</organism>
<reference evidence="2" key="1">
    <citation type="journal article" date="2022" name="Mol. Ecol. Resour.">
        <title>The genomes of chicory, endive, great burdock and yacon provide insights into Asteraceae palaeo-polyploidization history and plant inulin production.</title>
        <authorList>
            <person name="Fan W."/>
            <person name="Wang S."/>
            <person name="Wang H."/>
            <person name="Wang A."/>
            <person name="Jiang F."/>
            <person name="Liu H."/>
            <person name="Zhao H."/>
            <person name="Xu D."/>
            <person name="Zhang Y."/>
        </authorList>
    </citation>
    <scope>NUCLEOTIDE SEQUENCE [LARGE SCALE GENOMIC DNA]</scope>
    <source>
        <strain evidence="2">cv. Yunnan</strain>
    </source>
</reference>
<accession>A0ACB9JNC9</accession>
<evidence type="ECO:0000313" key="1">
    <source>
        <dbReference type="EMBL" id="KAI3820752.1"/>
    </source>
</evidence>
<name>A0ACB9JNC9_9ASTR</name>
<evidence type="ECO:0000313" key="2">
    <source>
        <dbReference type="Proteomes" id="UP001056120"/>
    </source>
</evidence>
<reference evidence="1 2" key="2">
    <citation type="journal article" date="2022" name="Mol. Ecol. Resour.">
        <title>The genomes of chicory, endive, great burdock and yacon provide insights into Asteraceae paleo-polyploidization history and plant inulin production.</title>
        <authorList>
            <person name="Fan W."/>
            <person name="Wang S."/>
            <person name="Wang H."/>
            <person name="Wang A."/>
            <person name="Jiang F."/>
            <person name="Liu H."/>
            <person name="Zhao H."/>
            <person name="Xu D."/>
            <person name="Zhang Y."/>
        </authorList>
    </citation>
    <scope>NUCLEOTIDE SEQUENCE [LARGE SCALE GENOMIC DNA]</scope>
    <source>
        <strain evidence="2">cv. Yunnan</strain>
        <tissue evidence="1">Leaves</tissue>
    </source>
</reference>
<proteinExistence type="predicted"/>
<protein>
    <submittedName>
        <fullName evidence="1">Uncharacterized protein</fullName>
    </submittedName>
</protein>
<comment type="caution">
    <text evidence="1">The sequence shown here is derived from an EMBL/GenBank/DDBJ whole genome shotgun (WGS) entry which is preliminary data.</text>
</comment>
<dbReference type="EMBL" id="CM042020">
    <property type="protein sequence ID" value="KAI3820752.1"/>
    <property type="molecule type" value="Genomic_DNA"/>
</dbReference>
<sequence>MFGNQTDQRQQHPPTVTSIVSELQQPQFSDSLSPCNRSLDSQVRLRRIHNPSSPFNFPIVISLSCIKVDTGSLNFWSQKVKGSILQSPLLDDEWRGE</sequence>
<gene>
    <name evidence="1" type="ORF">L1987_08300</name>
</gene>